<dbReference type="FunFam" id="3.30.540.10:FF:000015">
    <property type="entry name" value="3',5'-bisphosphate nucleotidase"/>
    <property type="match status" value="1"/>
</dbReference>
<evidence type="ECO:0000256" key="7">
    <source>
        <dbReference type="ARBA" id="ARBA00044466"/>
    </source>
</evidence>
<dbReference type="Gene3D" id="3.30.540.10">
    <property type="entry name" value="Fructose-1,6-Bisphosphatase, subunit A, domain 1"/>
    <property type="match status" value="1"/>
</dbReference>
<dbReference type="Proteomes" id="UP000237438">
    <property type="component" value="Unassembled WGS sequence"/>
</dbReference>
<dbReference type="EMBL" id="PEDP01000589">
    <property type="protein sequence ID" value="POS85484.1"/>
    <property type="molecule type" value="Genomic_DNA"/>
</dbReference>
<dbReference type="PANTHER" id="PTHR43200">
    <property type="entry name" value="PHOSPHATASE"/>
    <property type="match status" value="1"/>
</dbReference>
<feature type="binding site" evidence="10">
    <location>
        <position position="149"/>
    </location>
    <ligand>
        <name>Mg(2+)</name>
        <dbReference type="ChEBI" id="CHEBI:18420"/>
        <label>1</label>
        <note>catalytic</note>
    </ligand>
</feature>
<keyword evidence="6 10" id="KW-0460">Magnesium</keyword>
<evidence type="ECO:0000256" key="6">
    <source>
        <dbReference type="ARBA" id="ARBA00022842"/>
    </source>
</evidence>
<keyword evidence="4 10" id="KW-0479">Metal-binding</keyword>
<keyword evidence="5 11" id="KW-0378">Hydrolase</keyword>
<dbReference type="InterPro" id="IPR006239">
    <property type="entry name" value="DPNP"/>
</dbReference>
<dbReference type="OrthoDB" id="411145at2759"/>
<feature type="binding site" evidence="10">
    <location>
        <position position="146"/>
    </location>
    <ligand>
        <name>Mg(2+)</name>
        <dbReference type="ChEBI" id="CHEBI:18420"/>
        <label>1</label>
        <note>catalytic</note>
    </ligand>
</feature>
<evidence type="ECO:0000256" key="9">
    <source>
        <dbReference type="ARBA" id="ARBA00044484"/>
    </source>
</evidence>
<dbReference type="AlphaFoldDB" id="A0A2S4PU01"/>
<evidence type="ECO:0000256" key="4">
    <source>
        <dbReference type="ARBA" id="ARBA00022723"/>
    </source>
</evidence>
<dbReference type="Pfam" id="PF00459">
    <property type="entry name" value="Inositol_P"/>
    <property type="match status" value="1"/>
</dbReference>
<proteinExistence type="inferred from homology"/>
<evidence type="ECO:0000313" key="13">
    <source>
        <dbReference type="Proteomes" id="UP000237438"/>
    </source>
</evidence>
<dbReference type="InterPro" id="IPR020583">
    <property type="entry name" value="Inositol_monoP_metal-BS"/>
</dbReference>
<comment type="similarity">
    <text evidence="2 11">Belongs to the inositol monophosphatase superfamily.</text>
</comment>
<dbReference type="GO" id="GO:0046854">
    <property type="term" value="P:phosphatidylinositol phosphate biosynthetic process"/>
    <property type="evidence" value="ECO:0007669"/>
    <property type="project" value="InterPro"/>
</dbReference>
<sequence>MVSSTTSTNPPLSTSYEKELLVAQLAVQRATILTKKVFEEKEKGTITKDDESPVTIGDFGAQALVNHAIKSNFPDDGIMAEEEAGALEENPKLVDLVWDRVQNSNLKSPEAQAILGGPIKSTQDMLEAIARGNSIGGRKGRIWVLDPIDGTKGFLRGGQYAVCLALIVDGQVKVGVLGCPNLKLIDIASIIIDSNPNQTNINENGILLSAVEGQGAVRRTLGLGGLEKSSSIRMRLVKDLSKAIFCESVDASHSSHENQGKIAAELGLNEPSIRMDSQAKYASLAMGMADIYLRFSVNSSYQEKIWDHAAGNIIVREAGGEVSDTLGHRLDFGQGRTLVKNKGIIASSREIHQKVIDAVQKVLAQK</sequence>
<dbReference type="CDD" id="cd01517">
    <property type="entry name" value="PAP_phosphatase"/>
    <property type="match status" value="1"/>
</dbReference>
<dbReference type="STRING" id="225359.A0A2S4PU01"/>
<dbReference type="PROSITE" id="PS00630">
    <property type="entry name" value="IMP_2"/>
    <property type="match status" value="1"/>
</dbReference>
<organism evidence="12 13">
    <name type="scientific">Erysiphe pulchra</name>
    <dbReference type="NCBI Taxonomy" id="225359"/>
    <lineage>
        <taxon>Eukaryota</taxon>
        <taxon>Fungi</taxon>
        <taxon>Dikarya</taxon>
        <taxon>Ascomycota</taxon>
        <taxon>Pezizomycotina</taxon>
        <taxon>Leotiomycetes</taxon>
        <taxon>Erysiphales</taxon>
        <taxon>Erysiphaceae</taxon>
        <taxon>Erysiphe</taxon>
    </lineage>
</organism>
<dbReference type="GO" id="GO:0016078">
    <property type="term" value="P:tRNA decay"/>
    <property type="evidence" value="ECO:0007669"/>
    <property type="project" value="UniProtKB-ARBA"/>
</dbReference>
<evidence type="ECO:0000256" key="5">
    <source>
        <dbReference type="ARBA" id="ARBA00022801"/>
    </source>
</evidence>
<comment type="catalytic activity">
    <reaction evidence="8">
        <text>adenosine 3',5'-bisphosphate + H2O = AMP + phosphate</text>
        <dbReference type="Rhea" id="RHEA:10040"/>
        <dbReference type="ChEBI" id="CHEBI:15377"/>
        <dbReference type="ChEBI" id="CHEBI:43474"/>
        <dbReference type="ChEBI" id="CHEBI:58343"/>
        <dbReference type="ChEBI" id="CHEBI:456215"/>
        <dbReference type="EC" id="3.1.3.7"/>
    </reaction>
    <physiologicalReaction direction="left-to-right" evidence="8">
        <dbReference type="Rhea" id="RHEA:10041"/>
    </physiologicalReaction>
</comment>
<dbReference type="InterPro" id="IPR000760">
    <property type="entry name" value="Inositol_monophosphatase-like"/>
</dbReference>
<dbReference type="SUPFAM" id="SSF56655">
    <property type="entry name" value="Carbohydrate phosphatase"/>
    <property type="match status" value="1"/>
</dbReference>
<evidence type="ECO:0000256" key="3">
    <source>
        <dbReference type="ARBA" id="ARBA00012633"/>
    </source>
</evidence>
<dbReference type="PANTHER" id="PTHR43200:SF6">
    <property type="entry name" value="3'(2'),5'-BISPHOSPHATE NUCLEOTIDASE"/>
    <property type="match status" value="1"/>
</dbReference>
<dbReference type="GO" id="GO:0008441">
    <property type="term" value="F:3'(2'),5'-bisphosphate nucleotidase activity"/>
    <property type="evidence" value="ECO:0007669"/>
    <property type="project" value="UniProtKB-UniRule"/>
</dbReference>
<accession>A0A2S4PU01</accession>
<dbReference type="NCBIfam" id="TIGR01330">
    <property type="entry name" value="bisphos_HAL2"/>
    <property type="match status" value="1"/>
</dbReference>
<feature type="binding site" evidence="10">
    <location>
        <position position="148"/>
    </location>
    <ligand>
        <name>Mg(2+)</name>
        <dbReference type="ChEBI" id="CHEBI:18420"/>
        <label>1</label>
        <note>catalytic</note>
    </ligand>
</feature>
<dbReference type="GO" id="GO:0046872">
    <property type="term" value="F:metal ion binding"/>
    <property type="evidence" value="ECO:0007669"/>
    <property type="project" value="UniProtKB-UniRule"/>
</dbReference>
<name>A0A2S4PU01_9PEZI</name>
<dbReference type="InterPro" id="IPR051090">
    <property type="entry name" value="Inositol_monoP_superfamily"/>
</dbReference>
<protein>
    <recommendedName>
        <fullName evidence="3 11">3'(2'),5'-bisphosphate nucleotidase</fullName>
        <ecNumber evidence="3 11">3.1.3.7</ecNumber>
    </recommendedName>
</protein>
<evidence type="ECO:0000256" key="1">
    <source>
        <dbReference type="ARBA" id="ARBA00001946"/>
    </source>
</evidence>
<comment type="catalytic activity">
    <reaction evidence="9">
        <text>3'-phosphoadenylyl sulfate + H2O = adenosine 5'-phosphosulfate + phosphate</text>
        <dbReference type="Rhea" id="RHEA:77639"/>
        <dbReference type="ChEBI" id="CHEBI:15377"/>
        <dbReference type="ChEBI" id="CHEBI:43474"/>
        <dbReference type="ChEBI" id="CHEBI:58243"/>
        <dbReference type="ChEBI" id="CHEBI:58339"/>
        <dbReference type="EC" id="3.1.3.7"/>
    </reaction>
    <physiologicalReaction direction="left-to-right" evidence="9">
        <dbReference type="Rhea" id="RHEA:77640"/>
    </physiologicalReaction>
</comment>
<dbReference type="InterPro" id="IPR020550">
    <property type="entry name" value="Inositol_monophosphatase_CS"/>
</dbReference>
<reference evidence="12 13" key="1">
    <citation type="submission" date="2017-10" db="EMBL/GenBank/DDBJ databases">
        <title>Development of genomic resources for the powdery mildew, Erysiphe pulchra.</title>
        <authorList>
            <person name="Wadl P.A."/>
            <person name="Mack B.M."/>
            <person name="Moore G."/>
            <person name="Beltz S.B."/>
        </authorList>
    </citation>
    <scope>NUCLEOTIDE SEQUENCE [LARGE SCALE GENOMIC DNA]</scope>
    <source>
        <strain evidence="12">Cflorida</strain>
    </source>
</reference>
<comment type="function">
    <text evidence="11">Converts adenosine 3'-phosphate 5'-phosphosulfate (PAPS) to adenosine 5'-phosphosulfate (APS) and 3'(2')-phosphoadenosine 5'-phosphate (PAP) to AMP.</text>
</comment>
<feature type="binding site" evidence="10">
    <location>
        <position position="307"/>
    </location>
    <ligand>
        <name>Mg(2+)</name>
        <dbReference type="ChEBI" id="CHEBI:18420"/>
        <label>1</label>
        <note>catalytic</note>
    </ligand>
</feature>
<gene>
    <name evidence="12" type="ORF">EPUL_002092</name>
</gene>
<evidence type="ECO:0000256" key="10">
    <source>
        <dbReference type="PIRSR" id="PIRSR600760-2"/>
    </source>
</evidence>
<dbReference type="GO" id="GO:0043647">
    <property type="term" value="P:inositol phosphate metabolic process"/>
    <property type="evidence" value="ECO:0007669"/>
    <property type="project" value="UniProtKB-UniRule"/>
</dbReference>
<evidence type="ECO:0000256" key="8">
    <source>
        <dbReference type="ARBA" id="ARBA00044479"/>
    </source>
</evidence>
<evidence type="ECO:0000256" key="11">
    <source>
        <dbReference type="RuleBase" id="RU368076"/>
    </source>
</evidence>
<comment type="cofactor">
    <cofactor evidence="1 10 11">
        <name>Mg(2+)</name>
        <dbReference type="ChEBI" id="CHEBI:18420"/>
    </cofactor>
</comment>
<dbReference type="FunFam" id="3.40.190.80:FF:000003">
    <property type="entry name" value="PAP-specific phosphatase HAL2-like"/>
    <property type="match status" value="1"/>
</dbReference>
<comment type="caution">
    <text evidence="12">The sequence shown here is derived from an EMBL/GenBank/DDBJ whole genome shotgun (WGS) entry which is preliminary data.</text>
</comment>
<dbReference type="PROSITE" id="PS00629">
    <property type="entry name" value="IMP_1"/>
    <property type="match status" value="1"/>
</dbReference>
<comment type="catalytic activity">
    <reaction evidence="7">
        <text>adenosine 2',5'-bisphosphate + H2O = AMP + phosphate</text>
        <dbReference type="Rhea" id="RHEA:77643"/>
        <dbReference type="ChEBI" id="CHEBI:15377"/>
        <dbReference type="ChEBI" id="CHEBI:43474"/>
        <dbReference type="ChEBI" id="CHEBI:194156"/>
        <dbReference type="ChEBI" id="CHEBI:456215"/>
        <dbReference type="EC" id="3.1.3.7"/>
    </reaction>
    <physiologicalReaction direction="left-to-right" evidence="7">
        <dbReference type="Rhea" id="RHEA:77644"/>
    </physiologicalReaction>
</comment>
<feature type="binding site" evidence="10">
    <location>
        <position position="81"/>
    </location>
    <ligand>
        <name>Mg(2+)</name>
        <dbReference type="ChEBI" id="CHEBI:18420"/>
        <label>1</label>
        <note>catalytic</note>
    </ligand>
</feature>
<evidence type="ECO:0000256" key="2">
    <source>
        <dbReference type="ARBA" id="ARBA00009759"/>
    </source>
</evidence>
<dbReference type="EC" id="3.1.3.7" evidence="3 11"/>
<dbReference type="GO" id="GO:0000103">
    <property type="term" value="P:sulfate assimilation"/>
    <property type="evidence" value="ECO:0007669"/>
    <property type="project" value="TreeGrafter"/>
</dbReference>
<dbReference type="Gene3D" id="3.40.190.80">
    <property type="match status" value="1"/>
</dbReference>
<keyword evidence="13" id="KW-1185">Reference proteome</keyword>
<evidence type="ECO:0000313" key="12">
    <source>
        <dbReference type="EMBL" id="POS85484.1"/>
    </source>
</evidence>